<protein>
    <submittedName>
        <fullName evidence="1">Uncharacterized protein</fullName>
    </submittedName>
</protein>
<comment type="caution">
    <text evidence="1">The sequence shown here is derived from an EMBL/GenBank/DDBJ whole genome shotgun (WGS) entry which is preliminary data.</text>
</comment>
<evidence type="ECO:0000313" key="1">
    <source>
        <dbReference type="EMBL" id="GJT48761.1"/>
    </source>
</evidence>
<keyword evidence="2" id="KW-1185">Reference proteome</keyword>
<dbReference type="EMBL" id="BQNB010016180">
    <property type="protein sequence ID" value="GJT48761.1"/>
    <property type="molecule type" value="Genomic_DNA"/>
</dbReference>
<sequence length="588" mass="66216">MSDSEALNEQLAKLSRALNQLERQILSGKYHCSCCGGPQNGGNCPGCRIVGMGNSQPQQFDCCELCGGPHYNSNCQAGNTPIYDQGPCYNQSFSDDQPPFYSSYQQQQFDYCEVCGGPHYSSDCQTRNQLVYEPNPGNNYDFPCFDQPPQYHIDQSPPQDLDFDSQFIHSHRDTNRILEELLRTLKPNSPAGEPKGSNDYTEVTYEKEQCLGDHYTALVTPPAYTPSIPFLATMEPADTLLMGMIIPLPTTDVKEEDFDINSPLGEQVVDFLMENEDVVGLPRHLVKRLFSHLLKNPSLTKGMSDEPLGDDSKSISYDVTFSNPLFDFNDDFTNRNDNPLFDEEFEDISSLDPPESTPVIDESSFLVTPLPDPEQICLREVERFDPFFSLTQSGGNTRVMETPSFGSHHMPSPRLAAYSPKSVMYCYYHPHLITGDGSDLKTKSKTPYDLEDLRACFQSFNHAVSDYFYDYILGILNPDHMLVAVDGSDRTEHEYHRRCLDEVPHPAYDFFTSRLLPGYAGNPNNNNGWIEVDVQLLREVGVVADEPIVEVEEQVVVLVVDMDEDIAMLFGDDDFKDDGSEGFDEEEV</sequence>
<dbReference type="Proteomes" id="UP001151760">
    <property type="component" value="Unassembled WGS sequence"/>
</dbReference>
<accession>A0ABQ5ED49</accession>
<evidence type="ECO:0000313" key="2">
    <source>
        <dbReference type="Proteomes" id="UP001151760"/>
    </source>
</evidence>
<name>A0ABQ5ED49_9ASTR</name>
<reference evidence="1" key="1">
    <citation type="journal article" date="2022" name="Int. J. Mol. Sci.">
        <title>Draft Genome of Tanacetum Coccineum: Genomic Comparison of Closely Related Tanacetum-Family Plants.</title>
        <authorList>
            <person name="Yamashiro T."/>
            <person name="Shiraishi A."/>
            <person name="Nakayama K."/>
            <person name="Satake H."/>
        </authorList>
    </citation>
    <scope>NUCLEOTIDE SEQUENCE</scope>
</reference>
<organism evidence="1 2">
    <name type="scientific">Tanacetum coccineum</name>
    <dbReference type="NCBI Taxonomy" id="301880"/>
    <lineage>
        <taxon>Eukaryota</taxon>
        <taxon>Viridiplantae</taxon>
        <taxon>Streptophyta</taxon>
        <taxon>Embryophyta</taxon>
        <taxon>Tracheophyta</taxon>
        <taxon>Spermatophyta</taxon>
        <taxon>Magnoliopsida</taxon>
        <taxon>eudicotyledons</taxon>
        <taxon>Gunneridae</taxon>
        <taxon>Pentapetalae</taxon>
        <taxon>asterids</taxon>
        <taxon>campanulids</taxon>
        <taxon>Asterales</taxon>
        <taxon>Asteraceae</taxon>
        <taxon>Asteroideae</taxon>
        <taxon>Anthemideae</taxon>
        <taxon>Anthemidinae</taxon>
        <taxon>Tanacetum</taxon>
    </lineage>
</organism>
<reference evidence="1" key="2">
    <citation type="submission" date="2022-01" db="EMBL/GenBank/DDBJ databases">
        <authorList>
            <person name="Yamashiro T."/>
            <person name="Shiraishi A."/>
            <person name="Satake H."/>
            <person name="Nakayama K."/>
        </authorList>
    </citation>
    <scope>NUCLEOTIDE SEQUENCE</scope>
</reference>
<proteinExistence type="predicted"/>
<gene>
    <name evidence="1" type="ORF">Tco_0974918</name>
</gene>